<evidence type="ECO:0008006" key="3">
    <source>
        <dbReference type="Google" id="ProtNLM"/>
    </source>
</evidence>
<reference evidence="2" key="1">
    <citation type="journal article" date="2019" name="Int. J. Syst. Evol. Microbiol.">
        <title>The Global Catalogue of Microorganisms (GCM) 10K type strain sequencing project: providing services to taxonomists for standard genome sequencing and annotation.</title>
        <authorList>
            <consortium name="The Broad Institute Genomics Platform"/>
            <consortium name="The Broad Institute Genome Sequencing Center for Infectious Disease"/>
            <person name="Wu L."/>
            <person name="Ma J."/>
        </authorList>
    </citation>
    <scope>NUCLEOTIDE SEQUENCE [LARGE SCALE GENOMIC DNA]</scope>
    <source>
        <strain evidence="2">CGMCC 1.19062</strain>
    </source>
</reference>
<evidence type="ECO:0000313" key="1">
    <source>
        <dbReference type="EMBL" id="MFD2262036.1"/>
    </source>
</evidence>
<evidence type="ECO:0000313" key="2">
    <source>
        <dbReference type="Proteomes" id="UP001597295"/>
    </source>
</evidence>
<name>A0ABW5DQ75_9PROT</name>
<organism evidence="1 2">
    <name type="scientific">Lacibacterium aquatile</name>
    <dbReference type="NCBI Taxonomy" id="1168082"/>
    <lineage>
        <taxon>Bacteria</taxon>
        <taxon>Pseudomonadati</taxon>
        <taxon>Pseudomonadota</taxon>
        <taxon>Alphaproteobacteria</taxon>
        <taxon>Rhodospirillales</taxon>
        <taxon>Rhodospirillaceae</taxon>
    </lineage>
</organism>
<dbReference type="Proteomes" id="UP001597295">
    <property type="component" value="Unassembled WGS sequence"/>
</dbReference>
<dbReference type="RefSeq" id="WP_379874947.1">
    <property type="nucleotide sequence ID" value="NZ_JBHUIP010000003.1"/>
</dbReference>
<proteinExistence type="predicted"/>
<gene>
    <name evidence="1" type="ORF">ACFSM5_03990</name>
</gene>
<protein>
    <recommendedName>
        <fullName evidence="3">PAS domain-containing protein</fullName>
    </recommendedName>
</protein>
<sequence length="171" mass="19366">MSSFDAKAHYFFKKSTLLELEDAPEPLAAALNLWRDRRGLGALPVRRSILVTDLPLKLVGMTHLIDVEYEPDDQLQFRVRLYGTAIPVQTPERPEGRLMTEMGFGDGYEEIILSDYSDVVRSKSPCLHLYEGMLDHPDTGRPYVYNRLILPLGDEEGRVVVLMVMSRTLAG</sequence>
<comment type="caution">
    <text evidence="1">The sequence shown here is derived from an EMBL/GenBank/DDBJ whole genome shotgun (WGS) entry which is preliminary data.</text>
</comment>
<accession>A0ABW5DQ75</accession>
<dbReference type="EMBL" id="JBHUIP010000003">
    <property type="protein sequence ID" value="MFD2262036.1"/>
    <property type="molecule type" value="Genomic_DNA"/>
</dbReference>
<keyword evidence="2" id="KW-1185">Reference proteome</keyword>